<dbReference type="AlphaFoldDB" id="A0A2N3V528"/>
<name>A0A2N3V528_9NOCA</name>
<gene>
    <name evidence="1" type="ORF">ATK86_7137</name>
</gene>
<comment type="caution">
    <text evidence="1">The sequence shown here is derived from an EMBL/GenBank/DDBJ whole genome shotgun (WGS) entry which is preliminary data.</text>
</comment>
<keyword evidence="2" id="KW-1185">Reference proteome</keyword>
<proteinExistence type="predicted"/>
<evidence type="ECO:0000313" key="1">
    <source>
        <dbReference type="EMBL" id="PKV76735.1"/>
    </source>
</evidence>
<accession>A0A2N3V528</accession>
<dbReference type="RefSeq" id="WP_101468904.1">
    <property type="nucleotide sequence ID" value="NZ_PJMW01000003.1"/>
</dbReference>
<dbReference type="Proteomes" id="UP000233766">
    <property type="component" value="Unassembled WGS sequence"/>
</dbReference>
<sequence>MNVNRIETDSDDANAELIARMDALIERSSLGTEGARSLRNRTSRERRNRIKKLIAQREAGIDGNAAVLDQRPFERQAPQIAADIGGADLLPITKPLVYRLDLNRPFSRYEPAYSKLEVDEGRDFVDLPTSPYEPDDDVFDLILKYSTAPHGRQTGKLIQLWNLALTETRGREDRIKRILARYWTDGDGPHSRALFAEPAALPWTEVDCYTSRDVFHTSTRILSMRLPFGRMNNHVDFPSESDASAIAEHVQLWFLTDRLTRPPRFFQSRADTLAWLVDFKLPEEEKHPLMTCLSAIDSAITDRDLPRSVPKTLLDERIVHRVSVIMDARDIERSRSILESILTSHRFHLDVGKRCSFDFGLKFLSESQAIGAELPRSVLNRLLRIMVDRWRLPAEIDGVAMAKINLLEAVLITSTSRYEGFLSSAFDAIDSASRDPAAQDHPPEQEFLGKLRHVAAAFAAELDRTSIRAQEGEPATVVVVDGLDESAPLVRVDGFLTAHGRVV</sequence>
<organism evidence="1 2">
    <name type="scientific">Nocardia fluminea</name>
    <dbReference type="NCBI Taxonomy" id="134984"/>
    <lineage>
        <taxon>Bacteria</taxon>
        <taxon>Bacillati</taxon>
        <taxon>Actinomycetota</taxon>
        <taxon>Actinomycetes</taxon>
        <taxon>Mycobacteriales</taxon>
        <taxon>Nocardiaceae</taxon>
        <taxon>Nocardia</taxon>
    </lineage>
</organism>
<protein>
    <submittedName>
        <fullName evidence="1">Uncharacterized protein</fullName>
    </submittedName>
</protein>
<evidence type="ECO:0000313" key="2">
    <source>
        <dbReference type="Proteomes" id="UP000233766"/>
    </source>
</evidence>
<reference evidence="1 2" key="1">
    <citation type="submission" date="2017-12" db="EMBL/GenBank/DDBJ databases">
        <title>Sequencing the genomes of 1000 Actinobacteria strains.</title>
        <authorList>
            <person name="Klenk H.-P."/>
        </authorList>
    </citation>
    <scope>NUCLEOTIDE SEQUENCE [LARGE SCALE GENOMIC DNA]</scope>
    <source>
        <strain evidence="1 2">DSM 44489</strain>
    </source>
</reference>
<dbReference type="EMBL" id="PJMW01000003">
    <property type="protein sequence ID" value="PKV76735.1"/>
    <property type="molecule type" value="Genomic_DNA"/>
</dbReference>